<comment type="caution">
    <text evidence="2">The sequence shown here is derived from an EMBL/GenBank/DDBJ whole genome shotgun (WGS) entry which is preliminary data.</text>
</comment>
<accession>A0A2N5HCT1</accession>
<feature type="chain" id="PRO_5014865955" evidence="1">
    <location>
        <begin position="40"/>
        <end position="306"/>
    </location>
</feature>
<dbReference type="Proteomes" id="UP000234950">
    <property type="component" value="Unassembled WGS sequence"/>
</dbReference>
<dbReference type="NCBIfam" id="TIGR04383">
    <property type="entry name" value="acidic_w_LPXTA"/>
    <property type="match status" value="1"/>
</dbReference>
<dbReference type="OrthoDB" id="2718583at2"/>
<keyword evidence="3" id="KW-1185">Reference proteome</keyword>
<keyword evidence="1" id="KW-0732">Signal</keyword>
<evidence type="ECO:0000313" key="3">
    <source>
        <dbReference type="Proteomes" id="UP000234950"/>
    </source>
</evidence>
<protein>
    <submittedName>
        <fullName evidence="2">Processed acidic surface protein</fullName>
    </submittedName>
</protein>
<sequence length="306" mass="35247">MEKLIMHQIKRGFPMVKIKVILLCLLTIPILMNVSSADAAPPENELNQYLAEIGWTRQDLQDYLDYYEIPLDDYNTVEDLKEVMGTPINSKNFQELLTKYGLTEKEFNDLMDHFGDNKSEYKFIEDLDAAVDFYVNNDEYMAEVESGLGEFGITEEEAERFFNYLAEVEEKNKNQLDQIMTNDTLWEKFANVEDPSQLSDADLDEVARILEQTIALYEVKMSFKVNGQAVTLKDLLKMEEPPAGNLSGSIYSSTSGELLIDFNIPKEYFESLEAVVEGEDMLHLGEISDDYVDHMHEEKYEDVQLK</sequence>
<reference evidence="2 3" key="1">
    <citation type="submission" date="2017-11" db="EMBL/GenBank/DDBJ databases">
        <title>Comparitive Functional Genomics of Dry Heat Resistant strains isolated from the Viking Spacecraft.</title>
        <authorList>
            <person name="Seuylemezian A."/>
            <person name="Cooper K."/>
            <person name="Vaishampayan P."/>
        </authorList>
    </citation>
    <scope>NUCLEOTIDE SEQUENCE [LARGE SCALE GENOMIC DNA]</scope>
    <source>
        <strain evidence="2 3">V32-6</strain>
    </source>
</reference>
<organism evidence="2 3">
    <name type="scientific">Neobacillus cucumis</name>
    <dbReference type="NCBI Taxonomy" id="1740721"/>
    <lineage>
        <taxon>Bacteria</taxon>
        <taxon>Bacillati</taxon>
        <taxon>Bacillota</taxon>
        <taxon>Bacilli</taxon>
        <taxon>Bacillales</taxon>
        <taxon>Bacillaceae</taxon>
        <taxon>Neobacillus</taxon>
    </lineage>
</organism>
<evidence type="ECO:0000256" key="1">
    <source>
        <dbReference type="SAM" id="SignalP"/>
    </source>
</evidence>
<name>A0A2N5HCT1_9BACI</name>
<feature type="signal peptide" evidence="1">
    <location>
        <begin position="1"/>
        <end position="39"/>
    </location>
</feature>
<gene>
    <name evidence="2" type="ORF">CVD27_15170</name>
</gene>
<dbReference type="InterPro" id="IPR030832">
    <property type="entry name" value="Acidic_LPXTA"/>
</dbReference>
<proteinExistence type="predicted"/>
<dbReference type="EMBL" id="PGVE01000058">
    <property type="protein sequence ID" value="PLS03314.1"/>
    <property type="molecule type" value="Genomic_DNA"/>
</dbReference>
<evidence type="ECO:0000313" key="2">
    <source>
        <dbReference type="EMBL" id="PLS03314.1"/>
    </source>
</evidence>
<dbReference type="AlphaFoldDB" id="A0A2N5HCT1"/>